<keyword evidence="2" id="KW-0560">Oxidoreductase</keyword>
<dbReference type="Gene3D" id="2.60.120.330">
    <property type="entry name" value="B-lactam Antibiotic, Isopenicillin N Synthase, Chain"/>
    <property type="match status" value="1"/>
</dbReference>
<dbReference type="Pfam" id="PF14226">
    <property type="entry name" value="DIOX_N"/>
    <property type="match status" value="1"/>
</dbReference>
<dbReference type="GO" id="GO:0016491">
    <property type="term" value="F:oxidoreductase activity"/>
    <property type="evidence" value="ECO:0007669"/>
    <property type="project" value="UniProtKB-KW"/>
</dbReference>
<evidence type="ECO:0000256" key="3">
    <source>
        <dbReference type="ARBA" id="ARBA00023004"/>
    </source>
</evidence>
<gene>
    <name evidence="5" type="primary">Vigan.11G191400</name>
    <name evidence="5" type="ORF">VIGAN_11191400</name>
</gene>
<dbReference type="PANTHER" id="PTHR10209:SF695">
    <property type="entry name" value="2-OXOGLUTARATE-DEPENDENT DIOXYGENASE"/>
    <property type="match status" value="1"/>
</dbReference>
<keyword evidence="3" id="KW-0408">Iron</keyword>
<keyword evidence="1" id="KW-0479">Metal-binding</keyword>
<evidence type="ECO:0000313" key="5">
    <source>
        <dbReference type="EMBL" id="BAU02394.1"/>
    </source>
</evidence>
<sequence length="148" mass="17215">MFHHVKDNTETIPSNLKFHVPTIDLKDVNTNLSMRVEALDKITRACKEWGFFQIVNHGIGVEVLDEMLHGIRRFHELDDEVKKTFYSRDRSKKVRYFSNGSLFRDLAANWRDSIAFFSSPHPPNPEEIPAVCRYLSNTNFNGNNFNSL</sequence>
<organism evidence="5 6">
    <name type="scientific">Vigna angularis var. angularis</name>
    <dbReference type="NCBI Taxonomy" id="157739"/>
    <lineage>
        <taxon>Eukaryota</taxon>
        <taxon>Viridiplantae</taxon>
        <taxon>Streptophyta</taxon>
        <taxon>Embryophyta</taxon>
        <taxon>Tracheophyta</taxon>
        <taxon>Spermatophyta</taxon>
        <taxon>Magnoliopsida</taxon>
        <taxon>eudicotyledons</taxon>
        <taxon>Gunneridae</taxon>
        <taxon>Pentapetalae</taxon>
        <taxon>rosids</taxon>
        <taxon>fabids</taxon>
        <taxon>Fabales</taxon>
        <taxon>Fabaceae</taxon>
        <taxon>Papilionoideae</taxon>
        <taxon>50 kb inversion clade</taxon>
        <taxon>NPAAA clade</taxon>
        <taxon>indigoferoid/millettioid clade</taxon>
        <taxon>Phaseoleae</taxon>
        <taxon>Vigna</taxon>
    </lineage>
</organism>
<name>A0A0S3TB21_PHAAN</name>
<proteinExistence type="predicted"/>
<evidence type="ECO:0000259" key="4">
    <source>
        <dbReference type="Pfam" id="PF14226"/>
    </source>
</evidence>
<protein>
    <recommendedName>
        <fullName evidence="4">Non-haem dioxygenase N-terminal domain-containing protein</fullName>
    </recommendedName>
</protein>
<dbReference type="OrthoDB" id="288590at2759"/>
<dbReference type="InterPro" id="IPR027443">
    <property type="entry name" value="IPNS-like_sf"/>
</dbReference>
<evidence type="ECO:0000313" key="6">
    <source>
        <dbReference type="Proteomes" id="UP000291084"/>
    </source>
</evidence>
<dbReference type="PANTHER" id="PTHR10209">
    <property type="entry name" value="OXIDOREDUCTASE, 2OG-FE II OXYGENASE FAMILY PROTEIN"/>
    <property type="match status" value="1"/>
</dbReference>
<evidence type="ECO:0000256" key="1">
    <source>
        <dbReference type="ARBA" id="ARBA00022723"/>
    </source>
</evidence>
<dbReference type="AlphaFoldDB" id="A0A0S3TB21"/>
<accession>A0A0S3TB21</accession>
<dbReference type="GO" id="GO:0046872">
    <property type="term" value="F:metal ion binding"/>
    <property type="evidence" value="ECO:0007669"/>
    <property type="project" value="UniProtKB-KW"/>
</dbReference>
<evidence type="ECO:0000256" key="2">
    <source>
        <dbReference type="ARBA" id="ARBA00023002"/>
    </source>
</evidence>
<dbReference type="EMBL" id="AP015044">
    <property type="protein sequence ID" value="BAU02394.1"/>
    <property type="molecule type" value="Genomic_DNA"/>
</dbReference>
<dbReference type="InterPro" id="IPR026992">
    <property type="entry name" value="DIOX_N"/>
</dbReference>
<reference evidence="5 6" key="1">
    <citation type="journal article" date="2015" name="Sci. Rep.">
        <title>The power of single molecule real-time sequencing technology in the de novo assembly of a eukaryotic genome.</title>
        <authorList>
            <person name="Sakai H."/>
            <person name="Naito K."/>
            <person name="Ogiso-Tanaka E."/>
            <person name="Takahashi Y."/>
            <person name="Iseki K."/>
            <person name="Muto C."/>
            <person name="Satou K."/>
            <person name="Teruya K."/>
            <person name="Shiroma A."/>
            <person name="Shimoji M."/>
            <person name="Hirano T."/>
            <person name="Itoh T."/>
            <person name="Kaga A."/>
            <person name="Tomooka N."/>
        </authorList>
    </citation>
    <scope>NUCLEOTIDE SEQUENCE [LARGE SCALE GENOMIC DNA]</scope>
    <source>
        <strain evidence="6">cv. Shumari</strain>
    </source>
</reference>
<dbReference type="Proteomes" id="UP000291084">
    <property type="component" value="Chromosome 11"/>
</dbReference>
<feature type="domain" description="Non-haem dioxygenase N-terminal" evidence="4">
    <location>
        <begin position="20"/>
        <end position="122"/>
    </location>
</feature>
<dbReference type="SUPFAM" id="SSF51197">
    <property type="entry name" value="Clavaminate synthase-like"/>
    <property type="match status" value="1"/>
</dbReference>
<keyword evidence="6" id="KW-1185">Reference proteome</keyword>